<evidence type="ECO:0000256" key="3">
    <source>
        <dbReference type="ARBA" id="ARBA00022741"/>
    </source>
</evidence>
<evidence type="ECO:0000256" key="4">
    <source>
        <dbReference type="ARBA" id="ARBA00022777"/>
    </source>
</evidence>
<comment type="function">
    <text evidence="9">Catalyzes the ATP-dependent phosphorylation of 3-oxo-tetronate to 3-oxo-tetronate 4-phosphate.</text>
</comment>
<dbReference type="NCBIfam" id="NF043035">
    <property type="entry name" value="OxoTetrKin"/>
    <property type="match status" value="1"/>
</dbReference>
<dbReference type="Pfam" id="PF07005">
    <property type="entry name" value="SBD_N"/>
    <property type="match status" value="1"/>
</dbReference>
<dbReference type="InterPro" id="IPR031475">
    <property type="entry name" value="NBD_C"/>
</dbReference>
<evidence type="ECO:0000256" key="2">
    <source>
        <dbReference type="ARBA" id="ARBA00022679"/>
    </source>
</evidence>
<keyword evidence="3" id="KW-0547">Nucleotide-binding</keyword>
<keyword evidence="2" id="KW-0808">Transferase</keyword>
<dbReference type="EC" id="2.7.1.217" evidence="10"/>
<comment type="similarity">
    <text evidence="1">Belongs to the four-carbon acid sugar kinase family.</text>
</comment>
<feature type="domain" description="Four-carbon acid sugar kinase N-terminal" evidence="13">
    <location>
        <begin position="2"/>
        <end position="225"/>
    </location>
</feature>
<dbReference type="InterPro" id="IPR010737">
    <property type="entry name" value="4-carb_acid_sugar_kinase_N"/>
</dbReference>
<evidence type="ECO:0000256" key="9">
    <source>
        <dbReference type="ARBA" id="ARBA00037335"/>
    </source>
</evidence>
<comment type="caution">
    <text evidence="15">The sequence shown here is derived from an EMBL/GenBank/DDBJ whole genome shotgun (WGS) entry which is preliminary data.</text>
</comment>
<keyword evidence="5" id="KW-0067">ATP-binding</keyword>
<evidence type="ECO:0000256" key="10">
    <source>
        <dbReference type="ARBA" id="ARBA00039095"/>
    </source>
</evidence>
<gene>
    <name evidence="15" type="ORF">LR394_10925</name>
</gene>
<dbReference type="InterPro" id="IPR037051">
    <property type="entry name" value="4-carb_acid_sugar_kinase_N_sf"/>
</dbReference>
<dbReference type="InterPro" id="IPR050007">
    <property type="entry name" value="OtnK"/>
</dbReference>
<keyword evidence="6" id="KW-0119">Carbohydrate metabolism</keyword>
<dbReference type="Pfam" id="PF17042">
    <property type="entry name" value="NBD_C"/>
    <property type="match status" value="1"/>
</dbReference>
<organism evidence="15 16">
    <name type="scientific">Kineosporia babensis</name>
    <dbReference type="NCBI Taxonomy" id="499548"/>
    <lineage>
        <taxon>Bacteria</taxon>
        <taxon>Bacillati</taxon>
        <taxon>Actinomycetota</taxon>
        <taxon>Actinomycetes</taxon>
        <taxon>Kineosporiales</taxon>
        <taxon>Kineosporiaceae</taxon>
        <taxon>Kineosporia</taxon>
    </lineage>
</organism>
<keyword evidence="16" id="KW-1185">Reference proteome</keyword>
<keyword evidence="4 15" id="KW-0418">Kinase</keyword>
<dbReference type="InterPro" id="IPR042213">
    <property type="entry name" value="NBD_C_sf"/>
</dbReference>
<dbReference type="EMBL" id="JAJOMB010000004">
    <property type="protein sequence ID" value="MCD5311414.1"/>
    <property type="molecule type" value="Genomic_DNA"/>
</dbReference>
<evidence type="ECO:0000256" key="8">
    <source>
        <dbReference type="ARBA" id="ARBA00036346"/>
    </source>
</evidence>
<reference evidence="15" key="1">
    <citation type="submission" date="2021-11" db="EMBL/GenBank/DDBJ databases">
        <title>Streptomyces corallinus and Kineosporia corallina sp. nov., two new coral-derived marine actinobacteria.</title>
        <authorList>
            <person name="Buangrab K."/>
            <person name="Sutthacheep M."/>
            <person name="Yeemin T."/>
            <person name="Harunari E."/>
            <person name="Igarashi Y."/>
            <person name="Sripreechasak P."/>
            <person name="Kanchanasin P."/>
            <person name="Tanasupawat S."/>
            <person name="Phongsopitanun W."/>
        </authorList>
    </citation>
    <scope>NUCLEOTIDE SEQUENCE</scope>
    <source>
        <strain evidence="15">JCM 31032</strain>
    </source>
</reference>
<evidence type="ECO:0000256" key="11">
    <source>
        <dbReference type="ARBA" id="ARBA00039461"/>
    </source>
</evidence>
<evidence type="ECO:0000256" key="5">
    <source>
        <dbReference type="ARBA" id="ARBA00022840"/>
    </source>
</evidence>
<dbReference type="Gene3D" id="3.40.50.10840">
    <property type="entry name" value="Putative sugar-binding, N-terminal domain"/>
    <property type="match status" value="1"/>
</dbReference>
<evidence type="ECO:0000256" key="7">
    <source>
        <dbReference type="ARBA" id="ARBA00035898"/>
    </source>
</evidence>
<feature type="domain" description="Four-carbon acid sugar kinase nucleotide binding" evidence="14">
    <location>
        <begin position="244"/>
        <end position="402"/>
    </location>
</feature>
<evidence type="ECO:0000256" key="6">
    <source>
        <dbReference type="ARBA" id="ARBA00023277"/>
    </source>
</evidence>
<evidence type="ECO:0000313" key="16">
    <source>
        <dbReference type="Proteomes" id="UP001138997"/>
    </source>
</evidence>
<evidence type="ECO:0000313" key="15">
    <source>
        <dbReference type="EMBL" id="MCD5311414.1"/>
    </source>
</evidence>
<evidence type="ECO:0000259" key="14">
    <source>
        <dbReference type="Pfam" id="PF17042"/>
    </source>
</evidence>
<protein>
    <recommendedName>
        <fullName evidence="11">3-oxo-tetronate kinase</fullName>
        <ecNumber evidence="10">2.7.1.217</ecNumber>
    </recommendedName>
    <alternativeName>
        <fullName evidence="12">3-dehydrotetronate 4-kinase</fullName>
    </alternativeName>
</protein>
<dbReference type="GO" id="GO:0005524">
    <property type="term" value="F:ATP binding"/>
    <property type="evidence" value="ECO:0007669"/>
    <property type="project" value="UniProtKB-KW"/>
</dbReference>
<dbReference type="GO" id="GO:0016301">
    <property type="term" value="F:kinase activity"/>
    <property type="evidence" value="ECO:0007669"/>
    <property type="project" value="UniProtKB-KW"/>
</dbReference>
<dbReference type="SUPFAM" id="SSF142764">
    <property type="entry name" value="YgbK-like"/>
    <property type="match status" value="1"/>
</dbReference>
<dbReference type="AlphaFoldDB" id="A0A9X1NCN9"/>
<evidence type="ECO:0000259" key="13">
    <source>
        <dbReference type="Pfam" id="PF07005"/>
    </source>
</evidence>
<dbReference type="RefSeq" id="WP_231440586.1">
    <property type="nucleotide sequence ID" value="NZ_JAJOMB010000004.1"/>
</dbReference>
<accession>A0A9X1NCN9</accession>
<sequence>MLGALADDFTGATDLAMALVARGFRTVVTIGVPATGPAGPADAVVIALKTRTIEPSAAVSASRNALRALRRLGATRFYDKYCSTFDSTPRGNIGPIMDALAADLGTRTTVVVPSFPAAGRTVVDGQLFVHGTPLSESSLRNHPLTPMTDSDVPRLLAAQSAAEVSLVPLSIVRSGGLRAALDALPDVSGLRAVVVDAETEDDLLAIAAATAHLPLITGGSGLALGLEGPGTPPVRLAARGGPRAVLAGSASAATRGQVAHARSLMPHRKLDVSLLRTDFEGAVGELSDWASECWSKNSSEPVLVYAVGELSDVESAPSDGEPASELVERALSRLASAFADAGCRELIVAGGETSGAVVSALGVRELVIGQPVAPGVTWASGDSRGREMNLLLKSGNFGGEDLMSSAWKELA</sequence>
<name>A0A9X1NCN9_9ACTN</name>
<evidence type="ECO:0000256" key="12">
    <source>
        <dbReference type="ARBA" id="ARBA00041377"/>
    </source>
</evidence>
<dbReference type="Proteomes" id="UP001138997">
    <property type="component" value="Unassembled WGS sequence"/>
</dbReference>
<comment type="catalytic activity">
    <reaction evidence="7">
        <text>3-dehydro-L-erythronate + ATP = 3-dehydro-4-O-phospho-L-erythronate + ADP + H(+)</text>
        <dbReference type="Rhea" id="RHEA:52552"/>
        <dbReference type="ChEBI" id="CHEBI:15378"/>
        <dbReference type="ChEBI" id="CHEBI:30616"/>
        <dbReference type="ChEBI" id="CHEBI:136592"/>
        <dbReference type="ChEBI" id="CHEBI:136670"/>
        <dbReference type="ChEBI" id="CHEBI:456216"/>
        <dbReference type="EC" id="2.7.1.217"/>
    </reaction>
</comment>
<dbReference type="Gene3D" id="3.40.980.20">
    <property type="entry name" value="Four-carbon acid sugar kinase, nucleotide binding domain"/>
    <property type="match status" value="1"/>
</dbReference>
<evidence type="ECO:0000256" key="1">
    <source>
        <dbReference type="ARBA" id="ARBA00005715"/>
    </source>
</evidence>
<proteinExistence type="inferred from homology"/>
<comment type="catalytic activity">
    <reaction evidence="8">
        <text>3-dehydro-D-erythronate + ATP = 3-dehydro-4-O-phospho-D-erythronate + ADP + H(+)</text>
        <dbReference type="Rhea" id="RHEA:52556"/>
        <dbReference type="ChEBI" id="CHEBI:15378"/>
        <dbReference type="ChEBI" id="CHEBI:30616"/>
        <dbReference type="ChEBI" id="CHEBI:57958"/>
        <dbReference type="ChEBI" id="CHEBI:136593"/>
        <dbReference type="ChEBI" id="CHEBI:456216"/>
        <dbReference type="EC" id="2.7.1.217"/>
    </reaction>
</comment>